<dbReference type="EMBL" id="HBIZ01005603">
    <property type="protein sequence ID" value="CAE0750626.1"/>
    <property type="molecule type" value="Transcribed_RNA"/>
</dbReference>
<proteinExistence type="predicted"/>
<accession>A0A6S9QLW2</accession>
<sequence length="141" mass="15487">MMDSSHSLSDNGSVGLEKLGRDNLELVCCFLPYFTVVAFTQCSRETRADGESEAVWRAQLGALAEDYPEGSAYFQSLFSEISAGSSARSCYKKACYELRSWQRDHALRSWAAADNSSLLQLGAPVDANTGRAQFVPFEPIT</sequence>
<dbReference type="AlphaFoldDB" id="A0A6S9QLW2"/>
<organism evidence="2">
    <name type="scientific">Chrysotila carterae</name>
    <name type="common">Marine alga</name>
    <name type="synonym">Syracosphaera carterae</name>
    <dbReference type="NCBI Taxonomy" id="13221"/>
    <lineage>
        <taxon>Eukaryota</taxon>
        <taxon>Haptista</taxon>
        <taxon>Haptophyta</taxon>
        <taxon>Prymnesiophyceae</taxon>
        <taxon>Isochrysidales</taxon>
        <taxon>Isochrysidaceae</taxon>
        <taxon>Chrysotila</taxon>
    </lineage>
</organism>
<dbReference type="EMBL" id="HBIZ01005602">
    <property type="protein sequence ID" value="CAE0750625.1"/>
    <property type="molecule type" value="Transcribed_RNA"/>
</dbReference>
<protein>
    <submittedName>
        <fullName evidence="2">Uncharacterized protein</fullName>
    </submittedName>
</protein>
<reference evidence="2" key="1">
    <citation type="submission" date="2021-01" db="EMBL/GenBank/DDBJ databases">
        <authorList>
            <person name="Corre E."/>
            <person name="Pelletier E."/>
            <person name="Niang G."/>
            <person name="Scheremetjew M."/>
            <person name="Finn R."/>
            <person name="Kale V."/>
            <person name="Holt S."/>
            <person name="Cochrane G."/>
            <person name="Meng A."/>
            <person name="Brown T."/>
            <person name="Cohen L."/>
        </authorList>
    </citation>
    <scope>NUCLEOTIDE SEQUENCE</scope>
    <source>
        <strain evidence="2">CCMP645</strain>
    </source>
</reference>
<gene>
    <name evidence="1" type="ORF">PCAR00345_LOCUS3210</name>
    <name evidence="2" type="ORF">PCAR00345_LOCUS3211</name>
</gene>
<evidence type="ECO:0000313" key="2">
    <source>
        <dbReference type="EMBL" id="CAE0750626.1"/>
    </source>
</evidence>
<name>A0A6S9QLW2_CHRCT</name>
<evidence type="ECO:0000313" key="1">
    <source>
        <dbReference type="EMBL" id="CAE0750625.1"/>
    </source>
</evidence>